<keyword evidence="2" id="KW-0689">Ribosomal protein</keyword>
<proteinExistence type="inferred from homology"/>
<dbReference type="SMART" id="SM00316">
    <property type="entry name" value="S1"/>
    <property type="match status" value="4"/>
</dbReference>
<feature type="region of interest" description="Disordered" evidence="5">
    <location>
        <begin position="1"/>
        <end position="21"/>
    </location>
</feature>
<keyword evidence="3" id="KW-0687">Ribonucleoprotein</keyword>
<comment type="caution">
    <text evidence="7">The sequence shown here is derived from an EMBL/GenBank/DDBJ whole genome shotgun (WGS) entry which is preliminary data.</text>
</comment>
<dbReference type="Gene3D" id="2.40.50.140">
    <property type="entry name" value="Nucleic acid-binding proteins"/>
    <property type="match status" value="4"/>
</dbReference>
<dbReference type="EMBL" id="VBPA01000234">
    <property type="protein sequence ID" value="TMQ70101.1"/>
    <property type="molecule type" value="Genomic_DNA"/>
</dbReference>
<feature type="region of interest" description="Disordered" evidence="5">
    <location>
        <begin position="380"/>
        <end position="402"/>
    </location>
</feature>
<dbReference type="CDD" id="cd04465">
    <property type="entry name" value="S1_RPS1_repeat_ec2_hs2"/>
    <property type="match status" value="1"/>
</dbReference>
<feature type="domain" description="S1 motif" evidence="6">
    <location>
        <begin position="128"/>
        <end position="194"/>
    </location>
</feature>
<dbReference type="PANTHER" id="PTHR10724">
    <property type="entry name" value="30S RIBOSOMAL PROTEIN S1"/>
    <property type="match status" value="1"/>
</dbReference>
<dbReference type="GO" id="GO:0003735">
    <property type="term" value="F:structural constituent of ribosome"/>
    <property type="evidence" value="ECO:0007669"/>
    <property type="project" value="TreeGrafter"/>
</dbReference>
<dbReference type="SUPFAM" id="SSF50249">
    <property type="entry name" value="Nucleic acid-binding proteins"/>
    <property type="match status" value="4"/>
</dbReference>
<evidence type="ECO:0000256" key="2">
    <source>
        <dbReference type="ARBA" id="ARBA00022980"/>
    </source>
</evidence>
<comment type="function">
    <text evidence="4">Binds mRNA; thus facilitating recognition of the initiation point. It is needed to translate mRNA with a short Shine-Dalgarno (SD) purine-rich sequence.</text>
</comment>
<dbReference type="AlphaFoldDB" id="A0A538U2Q4"/>
<evidence type="ECO:0000256" key="3">
    <source>
        <dbReference type="ARBA" id="ARBA00023274"/>
    </source>
</evidence>
<evidence type="ECO:0000256" key="4">
    <source>
        <dbReference type="ARBA" id="ARBA00025604"/>
    </source>
</evidence>
<accession>A0A538U2Q4</accession>
<dbReference type="InterPro" id="IPR003029">
    <property type="entry name" value="S1_domain"/>
</dbReference>
<sequence length="422" mass="44852">MKAHPHSDPDDQDPSSSEFAKALEEFERGAQPAADAAHASAEPAAGARVRGKVVALAGEHALIDIGARSEAVADLSHFRVADGPARIAVGETVELFVIDAGDPIVLAPSMQREPQAGLEAWREAQRAGMPVSGRVIEINAGGLRVDLGSAKGFCPLSQIESGFCADPKVYMGRTLEFLVTGIENGRRSVSLSRRQLLQRQEREEAERRIAALAVGQDLEGTVQHLETFGAFVDLGGIEGLVHVSEIQHARLAHPRDALVKGQKVQVRVLRLEAGKEGRPRIGLSIKAAAPDPWDGIDTRLAAGARVQGVVARIADFGAFIMLEPGIDGMVHISEIASRRIERVKDVLAVGQEVEAVILRVDAAKRRIALSIQAAAEGMKAGPAAAPTEISPPPHKTSDEPTTMALALRKAAEKALQKRTSDG</sequence>
<dbReference type="Proteomes" id="UP000319836">
    <property type="component" value="Unassembled WGS sequence"/>
</dbReference>
<evidence type="ECO:0000313" key="7">
    <source>
        <dbReference type="EMBL" id="TMQ70101.1"/>
    </source>
</evidence>
<dbReference type="GO" id="GO:0006412">
    <property type="term" value="P:translation"/>
    <property type="evidence" value="ECO:0007669"/>
    <property type="project" value="TreeGrafter"/>
</dbReference>
<evidence type="ECO:0000259" key="6">
    <source>
        <dbReference type="PROSITE" id="PS50126"/>
    </source>
</evidence>
<gene>
    <name evidence="7" type="ORF">E6K80_09600</name>
</gene>
<comment type="similarity">
    <text evidence="1">Belongs to the bacterial ribosomal protein bS1 family.</text>
</comment>
<protein>
    <submittedName>
        <fullName evidence="7">S1 RNA-binding domain-containing protein</fullName>
    </submittedName>
</protein>
<evidence type="ECO:0000313" key="8">
    <source>
        <dbReference type="Proteomes" id="UP000319836"/>
    </source>
</evidence>
<name>A0A538U2Q4_UNCEI</name>
<dbReference type="PRINTS" id="PR00681">
    <property type="entry name" value="RIBOSOMALS1"/>
</dbReference>
<dbReference type="InterPro" id="IPR012340">
    <property type="entry name" value="NA-bd_OB-fold"/>
</dbReference>
<dbReference type="GO" id="GO:0003729">
    <property type="term" value="F:mRNA binding"/>
    <property type="evidence" value="ECO:0007669"/>
    <property type="project" value="TreeGrafter"/>
</dbReference>
<organism evidence="7 8">
    <name type="scientific">Eiseniibacteriota bacterium</name>
    <dbReference type="NCBI Taxonomy" id="2212470"/>
    <lineage>
        <taxon>Bacteria</taxon>
        <taxon>Candidatus Eiseniibacteriota</taxon>
    </lineage>
</organism>
<reference evidence="7 8" key="1">
    <citation type="journal article" date="2019" name="Nat. Microbiol.">
        <title>Mediterranean grassland soil C-N compound turnover is dependent on rainfall and depth, and is mediated by genomically divergent microorganisms.</title>
        <authorList>
            <person name="Diamond S."/>
            <person name="Andeer P.F."/>
            <person name="Li Z."/>
            <person name="Crits-Christoph A."/>
            <person name="Burstein D."/>
            <person name="Anantharaman K."/>
            <person name="Lane K.R."/>
            <person name="Thomas B.C."/>
            <person name="Pan C."/>
            <person name="Northen T.R."/>
            <person name="Banfield J.F."/>
        </authorList>
    </citation>
    <scope>NUCLEOTIDE SEQUENCE [LARGE SCALE GENOMIC DNA]</scope>
    <source>
        <strain evidence="7">WS_10</strain>
    </source>
</reference>
<dbReference type="InterPro" id="IPR035104">
    <property type="entry name" value="Ribosomal_protein_S1-like"/>
</dbReference>
<evidence type="ECO:0000256" key="5">
    <source>
        <dbReference type="SAM" id="MobiDB-lite"/>
    </source>
</evidence>
<dbReference type="Pfam" id="PF00575">
    <property type="entry name" value="S1"/>
    <property type="match status" value="3"/>
</dbReference>
<evidence type="ECO:0000256" key="1">
    <source>
        <dbReference type="ARBA" id="ARBA00006767"/>
    </source>
</evidence>
<dbReference type="PROSITE" id="PS50126">
    <property type="entry name" value="S1"/>
    <property type="match status" value="3"/>
</dbReference>
<feature type="domain" description="S1 motif" evidence="6">
    <location>
        <begin position="303"/>
        <end position="372"/>
    </location>
</feature>
<dbReference type="InterPro" id="IPR050437">
    <property type="entry name" value="Ribos_protein_bS1-like"/>
</dbReference>
<dbReference type="GO" id="GO:0022627">
    <property type="term" value="C:cytosolic small ribosomal subunit"/>
    <property type="evidence" value="ECO:0007669"/>
    <property type="project" value="TreeGrafter"/>
</dbReference>
<feature type="domain" description="S1 motif" evidence="6">
    <location>
        <begin position="215"/>
        <end position="286"/>
    </location>
</feature>
<dbReference type="PANTHER" id="PTHR10724:SF7">
    <property type="entry name" value="SMALL RIBOSOMAL SUBUNIT PROTEIN BS1C"/>
    <property type="match status" value="1"/>
</dbReference>
<dbReference type="FunFam" id="2.40.50.140:FF:000103">
    <property type="entry name" value="protein RRP5 homolog"/>
    <property type="match status" value="1"/>
</dbReference>